<evidence type="ECO:0000313" key="3">
    <source>
        <dbReference type="Proteomes" id="UP000717328"/>
    </source>
</evidence>
<dbReference type="EMBL" id="JABCKI010000409">
    <property type="protein sequence ID" value="KAG5650585.1"/>
    <property type="molecule type" value="Genomic_DNA"/>
</dbReference>
<reference evidence="2" key="1">
    <citation type="submission" date="2021-02" db="EMBL/GenBank/DDBJ databases">
        <authorList>
            <person name="Nieuwenhuis M."/>
            <person name="Van De Peppel L.J.J."/>
        </authorList>
    </citation>
    <scope>NUCLEOTIDE SEQUENCE</scope>
    <source>
        <strain evidence="2">D49</strain>
    </source>
</reference>
<proteinExistence type="predicted"/>
<feature type="region of interest" description="Disordered" evidence="1">
    <location>
        <begin position="75"/>
        <end position="109"/>
    </location>
</feature>
<protein>
    <submittedName>
        <fullName evidence="2">Uncharacterized protein</fullName>
    </submittedName>
</protein>
<keyword evidence="3" id="KW-1185">Reference proteome</keyword>
<sequence length="153" mass="17266">MAEMENVKIPLPKFLKLLTNNDVPISKAMNLSAKIYKTYNTGAQLAQLNDLKLLTAGIDQKEDRKIFLNALRDSGYLPKDPRRKVQKAEESSSTPSSNAIKASTSPKLKRKRFEDVNELLPTGPVDEVHGSLEFEEILDEQVWFRLVGSTYTQ</sequence>
<reference evidence="2" key="2">
    <citation type="submission" date="2021-10" db="EMBL/GenBank/DDBJ databases">
        <title>Phylogenomics reveals ancestral predisposition of the termite-cultivated fungus Termitomyces towards a domesticated lifestyle.</title>
        <authorList>
            <person name="Auxier B."/>
            <person name="Grum-Grzhimaylo A."/>
            <person name="Cardenas M.E."/>
            <person name="Lodge J.D."/>
            <person name="Laessoe T."/>
            <person name="Pedersen O."/>
            <person name="Smith M.E."/>
            <person name="Kuyper T.W."/>
            <person name="Franco-Molano E.A."/>
            <person name="Baroni T.J."/>
            <person name="Aanen D.K."/>
        </authorList>
    </citation>
    <scope>NUCLEOTIDE SEQUENCE</scope>
    <source>
        <strain evidence="2">D49</strain>
    </source>
</reference>
<comment type="caution">
    <text evidence="2">The sequence shown here is derived from an EMBL/GenBank/DDBJ whole genome shotgun (WGS) entry which is preliminary data.</text>
</comment>
<feature type="compositionally biased region" description="Polar residues" evidence="1">
    <location>
        <begin position="91"/>
        <end position="106"/>
    </location>
</feature>
<dbReference type="AlphaFoldDB" id="A0A9P7GJS4"/>
<organism evidence="2 3">
    <name type="scientific">Sphagnurus paluster</name>
    <dbReference type="NCBI Taxonomy" id="117069"/>
    <lineage>
        <taxon>Eukaryota</taxon>
        <taxon>Fungi</taxon>
        <taxon>Dikarya</taxon>
        <taxon>Basidiomycota</taxon>
        <taxon>Agaricomycotina</taxon>
        <taxon>Agaricomycetes</taxon>
        <taxon>Agaricomycetidae</taxon>
        <taxon>Agaricales</taxon>
        <taxon>Tricholomatineae</taxon>
        <taxon>Lyophyllaceae</taxon>
        <taxon>Sphagnurus</taxon>
    </lineage>
</organism>
<name>A0A9P7GJS4_9AGAR</name>
<evidence type="ECO:0000256" key="1">
    <source>
        <dbReference type="SAM" id="MobiDB-lite"/>
    </source>
</evidence>
<gene>
    <name evidence="2" type="ORF">H0H81_011724</name>
</gene>
<dbReference type="OrthoDB" id="514070at2759"/>
<dbReference type="Proteomes" id="UP000717328">
    <property type="component" value="Unassembled WGS sequence"/>
</dbReference>
<accession>A0A9P7GJS4</accession>
<evidence type="ECO:0000313" key="2">
    <source>
        <dbReference type="EMBL" id="KAG5650585.1"/>
    </source>
</evidence>